<protein>
    <recommendedName>
        <fullName evidence="2">GGDEF domain-containing protein</fullName>
    </recommendedName>
</protein>
<proteinExistence type="predicted"/>
<dbReference type="EMBL" id="UINC01136276">
    <property type="protein sequence ID" value="SVD20951.1"/>
    <property type="molecule type" value="Genomic_DNA"/>
</dbReference>
<dbReference type="AlphaFoldDB" id="A0A382THP6"/>
<evidence type="ECO:0008006" key="2">
    <source>
        <dbReference type="Google" id="ProtNLM"/>
    </source>
</evidence>
<accession>A0A382THP6</accession>
<evidence type="ECO:0000313" key="1">
    <source>
        <dbReference type="EMBL" id="SVD20951.1"/>
    </source>
</evidence>
<name>A0A382THP6_9ZZZZ</name>
<gene>
    <name evidence="1" type="ORF">METZ01_LOCUS373805</name>
</gene>
<reference evidence="1" key="1">
    <citation type="submission" date="2018-05" db="EMBL/GenBank/DDBJ databases">
        <authorList>
            <person name="Lanie J.A."/>
            <person name="Ng W.-L."/>
            <person name="Kazmierczak K.M."/>
            <person name="Andrzejewski T.M."/>
            <person name="Davidsen T.M."/>
            <person name="Wayne K.J."/>
            <person name="Tettelin H."/>
            <person name="Glass J.I."/>
            <person name="Rusch D."/>
            <person name="Podicherti R."/>
            <person name="Tsui H.-C.T."/>
            <person name="Winkler M.E."/>
        </authorList>
    </citation>
    <scope>NUCLEOTIDE SEQUENCE</scope>
</reference>
<organism evidence="1">
    <name type="scientific">marine metagenome</name>
    <dbReference type="NCBI Taxonomy" id="408172"/>
    <lineage>
        <taxon>unclassified sequences</taxon>
        <taxon>metagenomes</taxon>
        <taxon>ecological metagenomes</taxon>
    </lineage>
</organism>
<sequence>MVTHKTDTMNLSISIGATFVKDTYDEDFSALLSLADKALYSTVRG</sequence>